<evidence type="ECO:0000313" key="1">
    <source>
        <dbReference type="EMBL" id="GMS82959.1"/>
    </source>
</evidence>
<protein>
    <submittedName>
        <fullName evidence="1">Uncharacterized protein</fullName>
    </submittedName>
</protein>
<reference evidence="1" key="1">
    <citation type="submission" date="2023-10" db="EMBL/GenBank/DDBJ databases">
        <title>Genome assembly of Pristionchus species.</title>
        <authorList>
            <person name="Yoshida K."/>
            <person name="Sommer R.J."/>
        </authorList>
    </citation>
    <scope>NUCLEOTIDE SEQUENCE</scope>
    <source>
        <strain evidence="1">RS0144</strain>
    </source>
</reference>
<dbReference type="Proteomes" id="UP001432027">
    <property type="component" value="Unassembled WGS sequence"/>
</dbReference>
<sequence length="171" mass="19593">RQLEIDTGRMNEEIEKKLRVGFKSLQFTKIHATFTEEYSVRIISYLLQDQSGVEGVKIEWKNGVGENLESAWQMLRNLPPMKTCEIIAPNSESLINDEVFLHLIGNSEMTSMHQCISSVSSKGLAKAFDVLKMHFRKQLVKEKPTILMSDSLQFSGVEIGHLQNPRQRDRN</sequence>
<evidence type="ECO:0000313" key="2">
    <source>
        <dbReference type="Proteomes" id="UP001432027"/>
    </source>
</evidence>
<organism evidence="1 2">
    <name type="scientific">Pristionchus entomophagus</name>
    <dbReference type="NCBI Taxonomy" id="358040"/>
    <lineage>
        <taxon>Eukaryota</taxon>
        <taxon>Metazoa</taxon>
        <taxon>Ecdysozoa</taxon>
        <taxon>Nematoda</taxon>
        <taxon>Chromadorea</taxon>
        <taxon>Rhabditida</taxon>
        <taxon>Rhabditina</taxon>
        <taxon>Diplogasteromorpha</taxon>
        <taxon>Diplogasteroidea</taxon>
        <taxon>Neodiplogasteridae</taxon>
        <taxon>Pristionchus</taxon>
    </lineage>
</organism>
<comment type="caution">
    <text evidence="1">The sequence shown here is derived from an EMBL/GenBank/DDBJ whole genome shotgun (WGS) entry which is preliminary data.</text>
</comment>
<feature type="non-terminal residue" evidence="1">
    <location>
        <position position="1"/>
    </location>
</feature>
<name>A0AAV5SRZ6_9BILA</name>
<dbReference type="AlphaFoldDB" id="A0AAV5SRZ6"/>
<dbReference type="EMBL" id="BTSX01000002">
    <property type="protein sequence ID" value="GMS82959.1"/>
    <property type="molecule type" value="Genomic_DNA"/>
</dbReference>
<keyword evidence="2" id="KW-1185">Reference proteome</keyword>
<feature type="non-terminal residue" evidence="1">
    <location>
        <position position="171"/>
    </location>
</feature>
<proteinExistence type="predicted"/>
<gene>
    <name evidence="1" type="ORF">PENTCL1PPCAC_5134</name>
</gene>
<accession>A0AAV5SRZ6</accession>